<evidence type="ECO:0000256" key="3">
    <source>
        <dbReference type="ARBA" id="ARBA00012133"/>
    </source>
</evidence>
<dbReference type="GO" id="GO:0046872">
    <property type="term" value="F:metal ion binding"/>
    <property type="evidence" value="ECO:0007669"/>
    <property type="project" value="UniProtKB-KW"/>
</dbReference>
<reference evidence="25 26" key="1">
    <citation type="submission" date="2018-06" db="EMBL/GenBank/DDBJ databases">
        <title>Genomic Encyclopedia of Type Strains, Phase III (KMG-III): the genomes of soil and plant-associated and newly described type strains.</title>
        <authorList>
            <person name="Whitman W."/>
        </authorList>
    </citation>
    <scope>NUCLEOTIDE SEQUENCE [LARGE SCALE GENOMIC DNA]</scope>
    <source>
        <strain evidence="25 26">CECT 5889</strain>
    </source>
</reference>
<evidence type="ECO:0000256" key="13">
    <source>
        <dbReference type="ARBA" id="ARBA00022840"/>
    </source>
</evidence>
<keyword evidence="7 24" id="KW-0997">Cell inner membrane</keyword>
<keyword evidence="19 24" id="KW-1208">Phospholipid metabolism</keyword>
<dbReference type="AlphaFoldDB" id="A0A2V4UT16"/>
<keyword evidence="9 24" id="KW-0812">Transmembrane</keyword>
<feature type="binding site" evidence="21">
    <location>
        <position position="138"/>
    </location>
    <ligand>
        <name>substrate</name>
    </ligand>
</feature>
<evidence type="ECO:0000256" key="7">
    <source>
        <dbReference type="ARBA" id="ARBA00022519"/>
    </source>
</evidence>
<evidence type="ECO:0000313" key="25">
    <source>
        <dbReference type="EMBL" id="PYE36531.1"/>
    </source>
</evidence>
<dbReference type="GO" id="GO:0006654">
    <property type="term" value="P:phosphatidic acid biosynthetic process"/>
    <property type="evidence" value="ECO:0007669"/>
    <property type="project" value="InterPro"/>
</dbReference>
<evidence type="ECO:0000256" key="10">
    <source>
        <dbReference type="ARBA" id="ARBA00022723"/>
    </source>
</evidence>
<keyword evidence="10 23" id="KW-0479">Metal-binding</keyword>
<feature type="transmembrane region" description="Helical" evidence="24">
    <location>
        <begin position="140"/>
        <end position="160"/>
    </location>
</feature>
<accession>A0A2V4UT16</accession>
<evidence type="ECO:0000256" key="16">
    <source>
        <dbReference type="ARBA" id="ARBA00023098"/>
    </source>
</evidence>
<evidence type="ECO:0000256" key="24">
    <source>
        <dbReference type="RuleBase" id="RU363065"/>
    </source>
</evidence>
<feature type="binding site" evidence="22">
    <location>
        <position position="49"/>
    </location>
    <ligand>
        <name>ATP</name>
        <dbReference type="ChEBI" id="CHEBI:30616"/>
    </ligand>
</feature>
<dbReference type="InterPro" id="IPR000829">
    <property type="entry name" value="DAGK"/>
</dbReference>
<keyword evidence="17 24" id="KW-0472">Membrane</keyword>
<evidence type="ECO:0000313" key="26">
    <source>
        <dbReference type="Proteomes" id="UP000247746"/>
    </source>
</evidence>
<dbReference type="CDD" id="cd14264">
    <property type="entry name" value="DAGK_IM"/>
    <property type="match status" value="1"/>
</dbReference>
<comment type="catalytic activity">
    <reaction evidence="24">
        <text>a 1,2-diacyl-sn-glycerol + ATP = a 1,2-diacyl-sn-glycero-3-phosphate + ADP + H(+)</text>
        <dbReference type="Rhea" id="RHEA:10272"/>
        <dbReference type="ChEBI" id="CHEBI:15378"/>
        <dbReference type="ChEBI" id="CHEBI:17815"/>
        <dbReference type="ChEBI" id="CHEBI:30616"/>
        <dbReference type="ChEBI" id="CHEBI:58608"/>
        <dbReference type="ChEBI" id="CHEBI:456216"/>
        <dbReference type="EC" id="2.7.1.107"/>
    </reaction>
</comment>
<comment type="subcellular location">
    <subcellularLocation>
        <location evidence="1 24">Cell inner membrane</location>
        <topology evidence="1 24">Multi-pass membrane protein</topology>
    </subcellularLocation>
</comment>
<feature type="binding site" evidence="22">
    <location>
        <begin position="134"/>
        <end position="135"/>
    </location>
    <ligand>
        <name>ATP</name>
        <dbReference type="ChEBI" id="CHEBI:30616"/>
    </ligand>
</feature>
<dbReference type="EMBL" id="QJSU01000013">
    <property type="protein sequence ID" value="PYE36531.1"/>
    <property type="molecule type" value="Genomic_DNA"/>
</dbReference>
<evidence type="ECO:0000256" key="15">
    <source>
        <dbReference type="ARBA" id="ARBA00022989"/>
    </source>
</evidence>
<keyword evidence="14 23" id="KW-0460">Magnesium</keyword>
<evidence type="ECO:0000256" key="6">
    <source>
        <dbReference type="ARBA" id="ARBA00022516"/>
    </source>
</evidence>
<dbReference type="GO" id="GO:0005524">
    <property type="term" value="F:ATP binding"/>
    <property type="evidence" value="ECO:0007669"/>
    <property type="project" value="UniProtKB-KW"/>
</dbReference>
<evidence type="ECO:0000256" key="1">
    <source>
        <dbReference type="ARBA" id="ARBA00004429"/>
    </source>
</evidence>
<keyword evidence="13 22" id="KW-0067">ATP-binding</keyword>
<gene>
    <name evidence="25" type="ORF">DFP82_11317</name>
</gene>
<comment type="caution">
    <text evidence="25">The sequence shown here is derived from an EMBL/GenBank/DDBJ whole genome shotgun (WGS) entry which is preliminary data.</text>
</comment>
<evidence type="ECO:0000256" key="9">
    <source>
        <dbReference type="ARBA" id="ARBA00022692"/>
    </source>
</evidence>
<evidence type="ECO:0000256" key="2">
    <source>
        <dbReference type="ARBA" id="ARBA00005967"/>
    </source>
</evidence>
<evidence type="ECO:0000256" key="4">
    <source>
        <dbReference type="ARBA" id="ARBA00017575"/>
    </source>
</evidence>
<evidence type="ECO:0000256" key="19">
    <source>
        <dbReference type="ARBA" id="ARBA00023264"/>
    </source>
</evidence>
<keyword evidence="15 24" id="KW-1133">Transmembrane helix</keyword>
<organism evidence="25 26">
    <name type="scientific">Psychrobacter fozii</name>
    <dbReference type="NCBI Taxonomy" id="198480"/>
    <lineage>
        <taxon>Bacteria</taxon>
        <taxon>Pseudomonadati</taxon>
        <taxon>Pseudomonadota</taxon>
        <taxon>Gammaproteobacteria</taxon>
        <taxon>Moraxellales</taxon>
        <taxon>Moraxellaceae</taxon>
        <taxon>Psychrobacter</taxon>
    </lineage>
</organism>
<comment type="caution">
    <text evidence="24">Lacks conserved residue(s) required for the propagation of feature annotation.</text>
</comment>
<proteinExistence type="inferred from homology"/>
<dbReference type="PANTHER" id="PTHR34299:SF1">
    <property type="entry name" value="DIACYLGLYCEROL KINASE"/>
    <property type="match status" value="1"/>
</dbReference>
<keyword evidence="12 24" id="KW-0418">Kinase</keyword>
<evidence type="ECO:0000256" key="23">
    <source>
        <dbReference type="PIRSR" id="PIRSR600829-4"/>
    </source>
</evidence>
<feature type="binding site" evidence="22">
    <location>
        <position position="68"/>
    </location>
    <ligand>
        <name>ATP</name>
        <dbReference type="ChEBI" id="CHEBI:30616"/>
    </ligand>
</feature>
<evidence type="ECO:0000256" key="22">
    <source>
        <dbReference type="PIRSR" id="PIRSR600829-3"/>
    </source>
</evidence>
<dbReference type="EC" id="2.7.1.107" evidence="3 24"/>
<evidence type="ECO:0000256" key="20">
    <source>
        <dbReference type="PIRSR" id="PIRSR600829-1"/>
    </source>
</evidence>
<protein>
    <recommendedName>
        <fullName evidence="4 24">Diacylglycerol kinase</fullName>
        <ecNumber evidence="3 24">2.7.1.107</ecNumber>
    </recommendedName>
</protein>
<feature type="binding site" evidence="23">
    <location>
        <position position="116"/>
    </location>
    <ligand>
        <name>a divalent metal cation</name>
        <dbReference type="ChEBI" id="CHEBI:60240"/>
    </ligand>
</feature>
<dbReference type="InterPro" id="IPR036945">
    <property type="entry name" value="DAGK_sf"/>
</dbReference>
<keyword evidence="11 22" id="KW-0547">Nucleotide-binding</keyword>
<feature type="binding site" evidence="21">
    <location>
        <position position="109"/>
    </location>
    <ligand>
        <name>substrate</name>
    </ligand>
</feature>
<dbReference type="Gene3D" id="1.10.287.3610">
    <property type="match status" value="1"/>
</dbReference>
<feature type="transmembrane region" description="Helical" evidence="24">
    <location>
        <begin position="74"/>
        <end position="92"/>
    </location>
</feature>
<feature type="binding site" evidence="22">
    <location>
        <begin position="125"/>
        <end position="127"/>
    </location>
    <ligand>
        <name>ATP</name>
        <dbReference type="ChEBI" id="CHEBI:30616"/>
    </ligand>
</feature>
<keyword evidence="26" id="KW-1185">Reference proteome</keyword>
<evidence type="ECO:0000256" key="12">
    <source>
        <dbReference type="ARBA" id="ARBA00022777"/>
    </source>
</evidence>
<dbReference type="InterPro" id="IPR033718">
    <property type="entry name" value="DAGK_prok"/>
</dbReference>
<dbReference type="PANTHER" id="PTHR34299">
    <property type="entry name" value="DIACYLGLYCEROL KINASE"/>
    <property type="match status" value="1"/>
</dbReference>
<evidence type="ECO:0000256" key="5">
    <source>
        <dbReference type="ARBA" id="ARBA00022475"/>
    </source>
</evidence>
<comment type="function">
    <text evidence="24">Catalyzes the ATP-dependent phosphorylation of sn-l,2-diacylglycerol (DAG) to phosphatidic acid. Involved in the recycling of diacylglycerol produced as a by-product during membrane-derived oligosaccharide (MDO) biosynthesis.</text>
</comment>
<evidence type="ECO:0000256" key="17">
    <source>
        <dbReference type="ARBA" id="ARBA00023136"/>
    </source>
</evidence>
<dbReference type="Pfam" id="PF01219">
    <property type="entry name" value="DAGK_prokar"/>
    <property type="match status" value="1"/>
</dbReference>
<keyword evidence="6" id="KW-0444">Lipid biosynthesis</keyword>
<feature type="binding site" evidence="22">
    <location>
        <position position="116"/>
    </location>
    <ligand>
        <name>ATP</name>
        <dbReference type="ChEBI" id="CHEBI:30616"/>
    </ligand>
</feature>
<dbReference type="Proteomes" id="UP000247746">
    <property type="component" value="Unassembled WGS sequence"/>
</dbReference>
<comment type="similarity">
    <text evidence="2 24">Belongs to the bacterial diacylglycerol kinase family.</text>
</comment>
<evidence type="ECO:0000256" key="8">
    <source>
        <dbReference type="ARBA" id="ARBA00022679"/>
    </source>
</evidence>
<feature type="binding site" evidence="23">
    <location>
        <position position="68"/>
    </location>
    <ligand>
        <name>a divalent metal cation</name>
        <dbReference type="ChEBI" id="CHEBI:60240"/>
    </ligand>
</feature>
<evidence type="ECO:0000256" key="18">
    <source>
        <dbReference type="ARBA" id="ARBA00023209"/>
    </source>
</evidence>
<feature type="binding site" evidence="22">
    <location>
        <position position="56"/>
    </location>
    <ligand>
        <name>ATP</name>
        <dbReference type="ChEBI" id="CHEBI:30616"/>
    </ligand>
</feature>
<keyword evidence="5" id="KW-1003">Cell membrane</keyword>
<feature type="active site" description="Proton acceptor" evidence="20">
    <location>
        <position position="109"/>
    </location>
</feature>
<sequence length="161" mass="17798">MSINMNNVETISIEHQQIDSYSKNKSAPDTLVMSGSFASNAKGKKGLDRLLNATGYSIDGFRAAYKFEAAFRQVLWLNLLLLIFTIFMPFAVNIKMMLVFASFLSLIVELINTGIEASVDHTSTEQHPLAKIAKDVGSAAQFLALLLLFVLWLMALSTFLS</sequence>
<keyword evidence="8 24" id="KW-0808">Transferase</keyword>
<dbReference type="GO" id="GO:0004143">
    <property type="term" value="F:ATP-dependent diacylglycerol kinase activity"/>
    <property type="evidence" value="ECO:0007669"/>
    <property type="project" value="UniProtKB-EC"/>
</dbReference>
<keyword evidence="16 24" id="KW-0443">Lipid metabolism</keyword>
<keyword evidence="18" id="KW-0594">Phospholipid biosynthesis</keyword>
<evidence type="ECO:0000256" key="21">
    <source>
        <dbReference type="PIRSR" id="PIRSR600829-2"/>
    </source>
</evidence>
<evidence type="ECO:0000256" key="11">
    <source>
        <dbReference type="ARBA" id="ARBA00022741"/>
    </source>
</evidence>
<comment type="cofactor">
    <cofactor evidence="23">
        <name>Mg(2+)</name>
        <dbReference type="ChEBI" id="CHEBI:18420"/>
    </cofactor>
    <text evidence="23">Mn(2+), Zn(2+), Cd(2+) and Co(2+) support activity to lesser extents.</text>
</comment>
<name>A0A2V4UT16_9GAMM</name>
<feature type="binding site" evidence="21">
    <location>
        <position position="49"/>
    </location>
    <ligand>
        <name>substrate</name>
    </ligand>
</feature>
<dbReference type="GO" id="GO:0005886">
    <property type="term" value="C:plasma membrane"/>
    <property type="evidence" value="ECO:0007669"/>
    <property type="project" value="UniProtKB-SubCell"/>
</dbReference>
<evidence type="ECO:0000256" key="14">
    <source>
        <dbReference type="ARBA" id="ARBA00022842"/>
    </source>
</evidence>